<dbReference type="InterPro" id="IPR010505">
    <property type="entry name" value="MoaA_twitch"/>
</dbReference>
<dbReference type="InterPro" id="IPR040064">
    <property type="entry name" value="MoaA-like"/>
</dbReference>
<feature type="binding site" evidence="12">
    <location>
        <position position="24"/>
    </location>
    <ligand>
        <name>[4Fe-4S] cluster</name>
        <dbReference type="ChEBI" id="CHEBI:49883"/>
        <label>1</label>
        <note>4Fe-4S-S-AdoMet</note>
    </ligand>
</feature>
<dbReference type="NCBIfam" id="NF001199">
    <property type="entry name" value="PRK00164.2-1"/>
    <property type="match status" value="1"/>
</dbReference>
<keyword evidence="5 12" id="KW-0547">Nucleotide-binding</keyword>
<feature type="binding site" evidence="12">
    <location>
        <position position="263"/>
    </location>
    <ligand>
        <name>[4Fe-4S] cluster</name>
        <dbReference type="ChEBI" id="CHEBI:49883"/>
        <label>2</label>
        <note>4Fe-4S-substrate</note>
    </ligand>
</feature>
<dbReference type="Pfam" id="PF06463">
    <property type="entry name" value="Mob_synth_C"/>
    <property type="match status" value="1"/>
</dbReference>
<dbReference type="InterPro" id="IPR000385">
    <property type="entry name" value="MoaA_NifB_PqqE_Fe-S-bd_CS"/>
</dbReference>
<proteinExistence type="inferred from homology"/>
<evidence type="ECO:0000256" key="4">
    <source>
        <dbReference type="ARBA" id="ARBA00022723"/>
    </source>
</evidence>
<keyword evidence="10 12" id="KW-0456">Lyase</keyword>
<dbReference type="GO" id="GO:1904047">
    <property type="term" value="F:S-adenosyl-L-methionine binding"/>
    <property type="evidence" value="ECO:0007669"/>
    <property type="project" value="UniProtKB-UniRule"/>
</dbReference>
<protein>
    <recommendedName>
        <fullName evidence="1 12">GTP 3',8-cyclase</fullName>
        <ecNumber evidence="1 12">4.1.99.22</ecNumber>
    </recommendedName>
    <alternativeName>
        <fullName evidence="12">Molybdenum cofactor biosynthesis protein A</fullName>
    </alternativeName>
</protein>
<dbReference type="GO" id="GO:0061799">
    <property type="term" value="F:cyclic pyranopterin monophosphate synthase activity"/>
    <property type="evidence" value="ECO:0007669"/>
    <property type="project" value="TreeGrafter"/>
</dbReference>
<feature type="binding site" evidence="12">
    <location>
        <position position="162"/>
    </location>
    <ligand>
        <name>GTP</name>
        <dbReference type="ChEBI" id="CHEBI:37565"/>
    </ligand>
</feature>
<feature type="binding site" evidence="12">
    <location>
        <position position="75"/>
    </location>
    <ligand>
        <name>S-adenosyl-L-methionine</name>
        <dbReference type="ChEBI" id="CHEBI:59789"/>
    </ligand>
</feature>
<keyword evidence="8 12" id="KW-0342">GTP-binding</keyword>
<feature type="binding site" evidence="12">
    <location>
        <position position="30"/>
    </location>
    <ligand>
        <name>S-adenosyl-L-methionine</name>
        <dbReference type="ChEBI" id="CHEBI:59789"/>
    </ligand>
</feature>
<evidence type="ECO:0000256" key="12">
    <source>
        <dbReference type="HAMAP-Rule" id="MF_01225"/>
    </source>
</evidence>
<dbReference type="InterPro" id="IPR058240">
    <property type="entry name" value="rSAM_sf"/>
</dbReference>
<feature type="binding site" evidence="12">
    <location>
        <begin position="265"/>
        <end position="267"/>
    </location>
    <ligand>
        <name>GTP</name>
        <dbReference type="ChEBI" id="CHEBI:37565"/>
    </ligand>
</feature>
<dbReference type="InterPro" id="IPR013785">
    <property type="entry name" value="Aldolase_TIM"/>
</dbReference>
<dbReference type="PROSITE" id="PS01305">
    <property type="entry name" value="MOAA_NIFB_PQQE"/>
    <property type="match status" value="1"/>
</dbReference>
<dbReference type="Proteomes" id="UP001220509">
    <property type="component" value="Chromosome"/>
</dbReference>
<keyword evidence="16" id="KW-1185">Reference proteome</keyword>
<dbReference type="InterPro" id="IPR006638">
    <property type="entry name" value="Elp3/MiaA/NifB-like_rSAM"/>
</dbReference>
<name>A0AAX3LYH3_9BACL</name>
<dbReference type="SMART" id="SM00729">
    <property type="entry name" value="Elp3"/>
    <property type="match status" value="1"/>
</dbReference>
<feature type="binding site" evidence="12">
    <location>
        <position position="17"/>
    </location>
    <ligand>
        <name>GTP</name>
        <dbReference type="ChEBI" id="CHEBI:37565"/>
    </ligand>
</feature>
<comment type="pathway">
    <text evidence="12">Cofactor biosynthesis; molybdopterin biosynthesis.</text>
</comment>
<feature type="binding site" evidence="12">
    <location>
        <position position="31"/>
    </location>
    <ligand>
        <name>[4Fe-4S] cluster</name>
        <dbReference type="ChEBI" id="CHEBI:49883"/>
        <label>1</label>
        <note>4Fe-4S-S-AdoMet</note>
    </ligand>
</feature>
<comment type="function">
    <text evidence="12">Catalyzes the cyclization of GTP to (8S)-3',8-cyclo-7,8-dihydroguanosine 5'-triphosphate.</text>
</comment>
<reference evidence="15 16" key="1">
    <citation type="submission" date="2023-02" db="EMBL/GenBank/DDBJ databases">
        <title>Genome sequence of Paenibacillus kyungheensis KACC 18744.</title>
        <authorList>
            <person name="Kim S."/>
            <person name="Heo J."/>
            <person name="Kwon S.-W."/>
        </authorList>
    </citation>
    <scope>NUCLEOTIDE SEQUENCE [LARGE SCALE GENOMIC DNA]</scope>
    <source>
        <strain evidence="15 16">KACC 18744</strain>
    </source>
</reference>
<dbReference type="SUPFAM" id="SSF102114">
    <property type="entry name" value="Radical SAM enzymes"/>
    <property type="match status" value="1"/>
</dbReference>
<dbReference type="PANTHER" id="PTHR22960:SF0">
    <property type="entry name" value="MOLYBDENUM COFACTOR BIOSYNTHESIS PROTEIN 1"/>
    <property type="match status" value="1"/>
</dbReference>
<sequence length="339" mass="38236">MSMTSKDQHNRILRDLRISVTDRCNFRCRYCMPEEIFGKDYSFLPKESVLTEEEIGRIAKIFVSLGAKKLRITGGEPLLRKDLPNIIERLSRLDAEDISLTTNGSLLSRMAVSLRQAGLHRVTVSLDSLEDDMFLQMNGGRSRVQPVLDGIDAAAEAGLQVKVNMVVQKGFNENAVVPMVDYFRQKGHILRMVEYMDVGNSNGWNRQHVVSKQELLDRIGEHFPLQPIAPNYDGEVATRYQFADGIGEVGFISSVTEAFCSSCTRARLSAEGKLYTCLFATKGHDLREWLRSDRSDEQIADYIQAVWTNRKDQYSLERGLASDKNDPNGHKVEMSHIGG</sequence>
<feature type="binding site" evidence="12">
    <location>
        <position position="196"/>
    </location>
    <ligand>
        <name>S-adenosyl-L-methionine</name>
        <dbReference type="ChEBI" id="CHEBI:59789"/>
    </ligand>
</feature>
<dbReference type="GO" id="GO:0061798">
    <property type="term" value="F:GTP 3',8'-cyclase activity"/>
    <property type="evidence" value="ECO:0007669"/>
    <property type="project" value="UniProtKB-UniRule"/>
</dbReference>
<dbReference type="SFLD" id="SFLDG01386">
    <property type="entry name" value="main_SPASM_domain-containing"/>
    <property type="match status" value="1"/>
</dbReference>
<dbReference type="PROSITE" id="PS51918">
    <property type="entry name" value="RADICAL_SAM"/>
    <property type="match status" value="1"/>
</dbReference>
<evidence type="ECO:0000256" key="11">
    <source>
        <dbReference type="ARBA" id="ARBA00048697"/>
    </source>
</evidence>
<feature type="binding site" evidence="12">
    <location>
        <position position="277"/>
    </location>
    <ligand>
        <name>[4Fe-4S] cluster</name>
        <dbReference type="ChEBI" id="CHEBI:49883"/>
        <label>2</label>
        <note>4Fe-4S-substrate</note>
    </ligand>
</feature>
<feature type="binding site" evidence="12">
    <location>
        <position position="101"/>
    </location>
    <ligand>
        <name>GTP</name>
        <dbReference type="ChEBI" id="CHEBI:37565"/>
    </ligand>
</feature>
<dbReference type="GO" id="GO:0046872">
    <property type="term" value="F:metal ion binding"/>
    <property type="evidence" value="ECO:0007669"/>
    <property type="project" value="UniProtKB-KW"/>
</dbReference>
<evidence type="ECO:0000256" key="6">
    <source>
        <dbReference type="ARBA" id="ARBA00023004"/>
    </source>
</evidence>
<keyword evidence="7 12" id="KW-0411">Iron-sulfur</keyword>
<evidence type="ECO:0000256" key="1">
    <source>
        <dbReference type="ARBA" id="ARBA00012167"/>
    </source>
</evidence>
<dbReference type="InterPro" id="IPR007197">
    <property type="entry name" value="rSAM"/>
</dbReference>
<feature type="domain" description="Radical SAM core" evidence="14">
    <location>
        <begin position="8"/>
        <end position="225"/>
    </location>
</feature>
<dbReference type="GO" id="GO:0005525">
    <property type="term" value="F:GTP binding"/>
    <property type="evidence" value="ECO:0007669"/>
    <property type="project" value="UniProtKB-UniRule"/>
</dbReference>
<dbReference type="EMBL" id="CP117416">
    <property type="protein sequence ID" value="WCT54758.1"/>
    <property type="molecule type" value="Genomic_DNA"/>
</dbReference>
<dbReference type="SFLD" id="SFLDS00029">
    <property type="entry name" value="Radical_SAM"/>
    <property type="match status" value="1"/>
</dbReference>
<keyword evidence="9 12" id="KW-0501">Molybdenum cofactor biosynthesis</keyword>
<evidence type="ECO:0000256" key="13">
    <source>
        <dbReference type="SAM" id="MobiDB-lite"/>
    </source>
</evidence>
<comment type="subunit">
    <text evidence="12">Monomer and homodimer.</text>
</comment>
<comment type="similarity">
    <text evidence="12">Belongs to the radical SAM superfamily. MoaA family.</text>
</comment>
<evidence type="ECO:0000256" key="5">
    <source>
        <dbReference type="ARBA" id="ARBA00022741"/>
    </source>
</evidence>
<feature type="binding site" evidence="12">
    <location>
        <position position="71"/>
    </location>
    <ligand>
        <name>GTP</name>
        <dbReference type="ChEBI" id="CHEBI:37565"/>
    </ligand>
</feature>
<evidence type="ECO:0000256" key="10">
    <source>
        <dbReference type="ARBA" id="ARBA00023239"/>
    </source>
</evidence>
<dbReference type="RefSeq" id="WP_273613244.1">
    <property type="nucleotide sequence ID" value="NZ_CP117416.1"/>
</dbReference>
<dbReference type="NCBIfam" id="TIGR02666">
    <property type="entry name" value="moaA"/>
    <property type="match status" value="1"/>
</dbReference>
<gene>
    <name evidence="12 15" type="primary">moaA</name>
    <name evidence="15" type="ORF">PQ456_16335</name>
</gene>
<keyword evidence="3 12" id="KW-0949">S-adenosyl-L-methionine</keyword>
<dbReference type="GO" id="GO:0051539">
    <property type="term" value="F:4 iron, 4 sulfur cluster binding"/>
    <property type="evidence" value="ECO:0007669"/>
    <property type="project" value="UniProtKB-UniRule"/>
</dbReference>
<feature type="binding site" evidence="12">
    <location>
        <position position="125"/>
    </location>
    <ligand>
        <name>S-adenosyl-L-methionine</name>
        <dbReference type="ChEBI" id="CHEBI:59789"/>
    </ligand>
</feature>
<evidence type="ECO:0000259" key="14">
    <source>
        <dbReference type="PROSITE" id="PS51918"/>
    </source>
</evidence>
<dbReference type="Gene3D" id="3.20.20.70">
    <property type="entry name" value="Aldolase class I"/>
    <property type="match status" value="1"/>
</dbReference>
<evidence type="ECO:0000313" key="15">
    <source>
        <dbReference type="EMBL" id="WCT54758.1"/>
    </source>
</evidence>
<dbReference type="PANTHER" id="PTHR22960">
    <property type="entry name" value="MOLYBDOPTERIN COFACTOR SYNTHESIS PROTEIN A"/>
    <property type="match status" value="1"/>
</dbReference>
<keyword evidence="2 12" id="KW-0004">4Fe-4S</keyword>
<feature type="binding site" evidence="12">
    <location>
        <position position="28"/>
    </location>
    <ligand>
        <name>[4Fe-4S] cluster</name>
        <dbReference type="ChEBI" id="CHEBI:49883"/>
        <label>1</label>
        <note>4Fe-4S-S-AdoMet</note>
    </ligand>
</feature>
<evidence type="ECO:0000256" key="9">
    <source>
        <dbReference type="ARBA" id="ARBA00023150"/>
    </source>
</evidence>
<dbReference type="Pfam" id="PF04055">
    <property type="entry name" value="Radical_SAM"/>
    <property type="match status" value="1"/>
</dbReference>
<dbReference type="HAMAP" id="MF_01225_B">
    <property type="entry name" value="MoaA_B"/>
    <property type="match status" value="1"/>
</dbReference>
<feature type="binding site" evidence="12">
    <location>
        <position position="260"/>
    </location>
    <ligand>
        <name>[4Fe-4S] cluster</name>
        <dbReference type="ChEBI" id="CHEBI:49883"/>
        <label>2</label>
        <note>4Fe-4S-substrate</note>
    </ligand>
</feature>
<dbReference type="KEGG" id="pka:PQ456_16335"/>
<evidence type="ECO:0000313" key="16">
    <source>
        <dbReference type="Proteomes" id="UP001220509"/>
    </source>
</evidence>
<comment type="catalytic activity">
    <reaction evidence="11 12">
        <text>GTP + AH2 + S-adenosyl-L-methionine = (8S)-3',8-cyclo-7,8-dihydroguanosine 5'-triphosphate + 5'-deoxyadenosine + L-methionine + A + H(+)</text>
        <dbReference type="Rhea" id="RHEA:49576"/>
        <dbReference type="ChEBI" id="CHEBI:13193"/>
        <dbReference type="ChEBI" id="CHEBI:15378"/>
        <dbReference type="ChEBI" id="CHEBI:17319"/>
        <dbReference type="ChEBI" id="CHEBI:17499"/>
        <dbReference type="ChEBI" id="CHEBI:37565"/>
        <dbReference type="ChEBI" id="CHEBI:57844"/>
        <dbReference type="ChEBI" id="CHEBI:59789"/>
        <dbReference type="ChEBI" id="CHEBI:131766"/>
        <dbReference type="EC" id="4.1.99.22"/>
    </reaction>
</comment>
<evidence type="ECO:0000256" key="3">
    <source>
        <dbReference type="ARBA" id="ARBA00022691"/>
    </source>
</evidence>
<dbReference type="AlphaFoldDB" id="A0AAX3LYH3"/>
<evidence type="ECO:0000256" key="2">
    <source>
        <dbReference type="ARBA" id="ARBA00022485"/>
    </source>
</evidence>
<dbReference type="SFLD" id="SFLDG01383">
    <property type="entry name" value="cyclic_pyranopterin_phosphate"/>
    <property type="match status" value="1"/>
</dbReference>
<dbReference type="InterPro" id="IPR013483">
    <property type="entry name" value="MoaA"/>
</dbReference>
<evidence type="ECO:0000256" key="7">
    <source>
        <dbReference type="ARBA" id="ARBA00023014"/>
    </source>
</evidence>
<dbReference type="InterPro" id="IPR050105">
    <property type="entry name" value="MoCo_biosynth_MoaA/MoaC"/>
</dbReference>
<dbReference type="CDD" id="cd01335">
    <property type="entry name" value="Radical_SAM"/>
    <property type="match status" value="1"/>
</dbReference>
<evidence type="ECO:0000256" key="8">
    <source>
        <dbReference type="ARBA" id="ARBA00023134"/>
    </source>
</evidence>
<feature type="region of interest" description="Disordered" evidence="13">
    <location>
        <begin position="319"/>
        <end position="339"/>
    </location>
</feature>
<dbReference type="CDD" id="cd21117">
    <property type="entry name" value="Twitch_MoaA"/>
    <property type="match status" value="1"/>
</dbReference>
<keyword evidence="6 12" id="KW-0408">Iron</keyword>
<organism evidence="15 16">
    <name type="scientific">Paenibacillus kyungheensis</name>
    <dbReference type="NCBI Taxonomy" id="1452732"/>
    <lineage>
        <taxon>Bacteria</taxon>
        <taxon>Bacillati</taxon>
        <taxon>Bacillota</taxon>
        <taxon>Bacilli</taxon>
        <taxon>Bacillales</taxon>
        <taxon>Paenibacillaceae</taxon>
        <taxon>Paenibacillus</taxon>
    </lineage>
</organism>
<accession>A0AAX3LYH3</accession>
<keyword evidence="4 12" id="KW-0479">Metal-binding</keyword>
<dbReference type="GO" id="GO:0006777">
    <property type="term" value="P:Mo-molybdopterin cofactor biosynthetic process"/>
    <property type="evidence" value="ECO:0007669"/>
    <property type="project" value="UniProtKB-UniRule"/>
</dbReference>
<dbReference type="SFLD" id="SFLDG01067">
    <property type="entry name" value="SPASM/twitch_domain_containing"/>
    <property type="match status" value="1"/>
</dbReference>
<comment type="cofactor">
    <cofactor evidence="12">
        <name>[4Fe-4S] cluster</name>
        <dbReference type="ChEBI" id="CHEBI:49883"/>
    </cofactor>
    <text evidence="12">Binds 2 [4Fe-4S] clusters. Binds 1 [4Fe-4S] cluster coordinated with 3 cysteines and an exchangeable S-adenosyl-L-methionine and 1 [4Fe-4S] cluster coordinated with 3 cysteines and the GTP-derived substrate.</text>
</comment>
<dbReference type="EC" id="4.1.99.22" evidence="1 12"/>